<dbReference type="PANTHER" id="PTHR36741:SF1">
    <property type="entry name" value="OS07G0100500 PROTEIN"/>
    <property type="match status" value="1"/>
</dbReference>
<dbReference type="Proteomes" id="UP001318860">
    <property type="component" value="Unassembled WGS sequence"/>
</dbReference>
<dbReference type="PANTHER" id="PTHR36741">
    <property type="entry name" value="OS07G0100500 PROTEIN"/>
    <property type="match status" value="1"/>
</dbReference>
<gene>
    <name evidence="1" type="ORF">DH2020_030397</name>
</gene>
<proteinExistence type="predicted"/>
<sequence length="284" mass="31092">MVMKICCSERNDRENDVRWIGALDMRVMGACRAGERLKPLLKLNVSTGMAEDRLLTHLSQHFKPSEVGHLAKCLCVPLVSIRVGKINKQGTFLSPTSREFMSHTSPTSEMRISFIGDDGSMERLATLSSADQCAAIEIEEISADNSGRSFFIKTTDSGVYYFWCSEKSKLLGSELLKKMKDMVMRKPSLAELSGISEARLNCFASHLRTYLAGSMVINAHAGGFLSASPPADDSVDSTELHFLQLGSCIPQTNSQGSKTNLIYQGSLCPRSDSFEEGLAKSLSS</sequence>
<name>A0ABR0VQ62_REHGL</name>
<accession>A0ABR0VQ62</accession>
<evidence type="ECO:0000313" key="2">
    <source>
        <dbReference type="Proteomes" id="UP001318860"/>
    </source>
</evidence>
<dbReference type="EMBL" id="JABTTQ020001063">
    <property type="protein sequence ID" value="KAK6135910.1"/>
    <property type="molecule type" value="Genomic_DNA"/>
</dbReference>
<protein>
    <submittedName>
        <fullName evidence="1">Uncharacterized protein</fullName>
    </submittedName>
</protein>
<evidence type="ECO:0000313" key="1">
    <source>
        <dbReference type="EMBL" id="KAK6135910.1"/>
    </source>
</evidence>
<keyword evidence="2" id="KW-1185">Reference proteome</keyword>
<organism evidence="1 2">
    <name type="scientific">Rehmannia glutinosa</name>
    <name type="common">Chinese foxglove</name>
    <dbReference type="NCBI Taxonomy" id="99300"/>
    <lineage>
        <taxon>Eukaryota</taxon>
        <taxon>Viridiplantae</taxon>
        <taxon>Streptophyta</taxon>
        <taxon>Embryophyta</taxon>
        <taxon>Tracheophyta</taxon>
        <taxon>Spermatophyta</taxon>
        <taxon>Magnoliopsida</taxon>
        <taxon>eudicotyledons</taxon>
        <taxon>Gunneridae</taxon>
        <taxon>Pentapetalae</taxon>
        <taxon>asterids</taxon>
        <taxon>lamiids</taxon>
        <taxon>Lamiales</taxon>
        <taxon>Orobanchaceae</taxon>
        <taxon>Rehmannieae</taxon>
        <taxon>Rehmannia</taxon>
    </lineage>
</organism>
<reference evidence="1 2" key="1">
    <citation type="journal article" date="2021" name="Comput. Struct. Biotechnol. J.">
        <title>De novo genome assembly of the potent medicinal plant Rehmannia glutinosa using nanopore technology.</title>
        <authorList>
            <person name="Ma L."/>
            <person name="Dong C."/>
            <person name="Song C."/>
            <person name="Wang X."/>
            <person name="Zheng X."/>
            <person name="Niu Y."/>
            <person name="Chen S."/>
            <person name="Feng W."/>
        </authorList>
    </citation>
    <scope>NUCLEOTIDE SEQUENCE [LARGE SCALE GENOMIC DNA]</scope>
    <source>
        <strain evidence="1">DH-2019</strain>
    </source>
</reference>
<comment type="caution">
    <text evidence="1">The sequence shown here is derived from an EMBL/GenBank/DDBJ whole genome shotgun (WGS) entry which is preliminary data.</text>
</comment>